<dbReference type="SMART" id="SM00895">
    <property type="entry name" value="FCD"/>
    <property type="match status" value="1"/>
</dbReference>
<protein>
    <submittedName>
        <fullName evidence="6">FCD domain-containing protein</fullName>
    </submittedName>
</protein>
<comment type="caution">
    <text evidence="6">The sequence shown here is derived from an EMBL/GenBank/DDBJ whole genome shotgun (WGS) entry which is preliminary data.</text>
</comment>
<evidence type="ECO:0000256" key="4">
    <source>
        <dbReference type="SAM" id="MobiDB-lite"/>
    </source>
</evidence>
<dbReference type="InterPro" id="IPR011711">
    <property type="entry name" value="GntR_C"/>
</dbReference>
<dbReference type="Gene3D" id="1.10.10.10">
    <property type="entry name" value="Winged helix-like DNA-binding domain superfamily/Winged helix DNA-binding domain"/>
    <property type="match status" value="1"/>
</dbReference>
<dbReference type="GO" id="GO:0003700">
    <property type="term" value="F:DNA-binding transcription factor activity"/>
    <property type="evidence" value="ECO:0007669"/>
    <property type="project" value="InterPro"/>
</dbReference>
<dbReference type="Gene3D" id="1.20.120.530">
    <property type="entry name" value="GntR ligand-binding domain-like"/>
    <property type="match status" value="1"/>
</dbReference>
<dbReference type="PANTHER" id="PTHR43537">
    <property type="entry name" value="TRANSCRIPTIONAL REGULATOR, GNTR FAMILY"/>
    <property type="match status" value="1"/>
</dbReference>
<dbReference type="InterPro" id="IPR000524">
    <property type="entry name" value="Tscrpt_reg_HTH_GntR"/>
</dbReference>
<feature type="region of interest" description="Disordered" evidence="4">
    <location>
        <begin position="239"/>
        <end position="283"/>
    </location>
</feature>
<evidence type="ECO:0000313" key="6">
    <source>
        <dbReference type="EMBL" id="MXQ14461.1"/>
    </source>
</evidence>
<keyword evidence="2" id="KW-0238">DNA-binding</keyword>
<reference evidence="6 7" key="1">
    <citation type="submission" date="2019-12" db="EMBL/GenBank/DDBJ databases">
        <authorList>
            <person name="Yuan C.-G."/>
        </authorList>
    </citation>
    <scope>NUCLEOTIDE SEQUENCE [LARGE SCALE GENOMIC DNA]</scope>
    <source>
        <strain evidence="6 7">KCTC 23863</strain>
    </source>
</reference>
<keyword evidence="1" id="KW-0805">Transcription regulation</keyword>
<dbReference type="SUPFAM" id="SSF46785">
    <property type="entry name" value="Winged helix' DNA-binding domain"/>
    <property type="match status" value="1"/>
</dbReference>
<keyword evidence="3" id="KW-0804">Transcription</keyword>
<dbReference type="SMART" id="SM00345">
    <property type="entry name" value="HTH_GNTR"/>
    <property type="match status" value="1"/>
</dbReference>
<dbReference type="InterPro" id="IPR008920">
    <property type="entry name" value="TF_FadR/GntR_C"/>
</dbReference>
<dbReference type="Proteomes" id="UP000436483">
    <property type="component" value="Unassembled WGS sequence"/>
</dbReference>
<organism evidence="6 7">
    <name type="scientific">Microvirga makkahensis</name>
    <dbReference type="NCBI Taxonomy" id="1128670"/>
    <lineage>
        <taxon>Bacteria</taxon>
        <taxon>Pseudomonadati</taxon>
        <taxon>Pseudomonadota</taxon>
        <taxon>Alphaproteobacteria</taxon>
        <taxon>Hyphomicrobiales</taxon>
        <taxon>Methylobacteriaceae</taxon>
        <taxon>Microvirga</taxon>
    </lineage>
</organism>
<proteinExistence type="predicted"/>
<sequence length="283" mass="30855">MPTRGEAVTRMIRQEIISGAFPQGARMNEVSLAGRFGVSRTPIRSALSSLYTEGLLDYAPNCGYIVRRFTGSDVAKVFSVRASLEGLVCRLAAEQGISDAEHGALDRAIRNTAALLRVEKWGGAEVAQWNVLNNQFHDTLYAAARNDYLTTAIRRTRSLPLLSKSEYRLFGSDEIALWFDRAGFQRSHDEHVDIFDAIAGREGVRAESIMREHITRAGRVLAREWDKMAERSMSHSLRLAGRAATASGAASADDGLDPDSSAPPPDTTPPARAMPPISAKAPS</sequence>
<dbReference type="GO" id="GO:0003677">
    <property type="term" value="F:DNA binding"/>
    <property type="evidence" value="ECO:0007669"/>
    <property type="project" value="UniProtKB-KW"/>
</dbReference>
<feature type="domain" description="HTH gntR-type" evidence="5">
    <location>
        <begin position="2"/>
        <end position="69"/>
    </location>
</feature>
<dbReference type="RefSeq" id="WP_160888185.1">
    <property type="nucleotide sequence ID" value="NZ_WURB01000035.1"/>
</dbReference>
<evidence type="ECO:0000256" key="3">
    <source>
        <dbReference type="ARBA" id="ARBA00023163"/>
    </source>
</evidence>
<evidence type="ECO:0000256" key="2">
    <source>
        <dbReference type="ARBA" id="ARBA00023125"/>
    </source>
</evidence>
<dbReference type="PROSITE" id="PS50949">
    <property type="entry name" value="HTH_GNTR"/>
    <property type="match status" value="1"/>
</dbReference>
<dbReference type="PANTHER" id="PTHR43537:SF49">
    <property type="entry name" value="TRANSCRIPTIONAL REGULATORY PROTEIN"/>
    <property type="match status" value="1"/>
</dbReference>
<evidence type="ECO:0000256" key="1">
    <source>
        <dbReference type="ARBA" id="ARBA00023015"/>
    </source>
</evidence>
<dbReference type="AlphaFoldDB" id="A0A7X3MWE9"/>
<feature type="compositionally biased region" description="Low complexity" evidence="4">
    <location>
        <begin position="239"/>
        <end position="253"/>
    </location>
</feature>
<dbReference type="OrthoDB" id="7192778at2"/>
<dbReference type="Pfam" id="PF00392">
    <property type="entry name" value="GntR"/>
    <property type="match status" value="1"/>
</dbReference>
<dbReference type="SUPFAM" id="SSF48008">
    <property type="entry name" value="GntR ligand-binding domain-like"/>
    <property type="match status" value="1"/>
</dbReference>
<evidence type="ECO:0000313" key="7">
    <source>
        <dbReference type="Proteomes" id="UP000436483"/>
    </source>
</evidence>
<reference evidence="6 7" key="2">
    <citation type="submission" date="2020-01" db="EMBL/GenBank/DDBJ databases">
        <title>Microvirga sp. nov., an arsenate reduction bacterium isolated from Tibet hotspring sediments.</title>
        <authorList>
            <person name="Xian W.-D."/>
            <person name="Li W.-J."/>
        </authorList>
    </citation>
    <scope>NUCLEOTIDE SEQUENCE [LARGE SCALE GENOMIC DNA]</scope>
    <source>
        <strain evidence="6 7">KCTC 23863</strain>
    </source>
</reference>
<dbReference type="InterPro" id="IPR036388">
    <property type="entry name" value="WH-like_DNA-bd_sf"/>
</dbReference>
<dbReference type="PRINTS" id="PR00035">
    <property type="entry name" value="HTHGNTR"/>
</dbReference>
<accession>A0A7X3MWE9</accession>
<dbReference type="InterPro" id="IPR036390">
    <property type="entry name" value="WH_DNA-bd_sf"/>
</dbReference>
<dbReference type="EMBL" id="WURB01000035">
    <property type="protein sequence ID" value="MXQ14461.1"/>
    <property type="molecule type" value="Genomic_DNA"/>
</dbReference>
<gene>
    <name evidence="6" type="ORF">GR328_24025</name>
</gene>
<dbReference type="Pfam" id="PF07729">
    <property type="entry name" value="FCD"/>
    <property type="match status" value="1"/>
</dbReference>
<evidence type="ECO:0000259" key="5">
    <source>
        <dbReference type="PROSITE" id="PS50949"/>
    </source>
</evidence>
<keyword evidence="7" id="KW-1185">Reference proteome</keyword>
<name>A0A7X3MWE9_9HYPH</name>